<comment type="similarity">
    <text evidence="5 12">Belongs to the protoporphyrinogen/coproporphyrinogen oxidase family. Coproporphyrinogen III oxidase subfamily.</text>
</comment>
<dbReference type="NCBIfam" id="TIGR00562">
    <property type="entry name" value="proto_IX_ox"/>
    <property type="match status" value="1"/>
</dbReference>
<dbReference type="SUPFAM" id="SSF51905">
    <property type="entry name" value="FAD/NAD(P)-binding domain"/>
    <property type="match status" value="1"/>
</dbReference>
<evidence type="ECO:0000256" key="7">
    <source>
        <dbReference type="ARBA" id="ARBA00019046"/>
    </source>
</evidence>
<proteinExistence type="inferred from homology"/>
<comment type="caution">
    <text evidence="15">The sequence shown here is derived from an EMBL/GenBank/DDBJ whole genome shotgun (WGS) entry which is preliminary data.</text>
</comment>
<evidence type="ECO:0000313" key="16">
    <source>
        <dbReference type="Proteomes" id="UP000316242"/>
    </source>
</evidence>
<dbReference type="Gene3D" id="3.90.660.20">
    <property type="entry name" value="Protoporphyrinogen oxidase, mitochondrial, domain 2"/>
    <property type="match status" value="1"/>
</dbReference>
<evidence type="ECO:0000256" key="6">
    <source>
        <dbReference type="ARBA" id="ARBA00012402"/>
    </source>
</evidence>
<dbReference type="EMBL" id="BJNE01000003">
    <property type="protein sequence ID" value="GEC12023.1"/>
    <property type="molecule type" value="Genomic_DNA"/>
</dbReference>
<feature type="region of interest" description="Disordered" evidence="13">
    <location>
        <begin position="1"/>
        <end position="25"/>
    </location>
</feature>
<dbReference type="Pfam" id="PF01593">
    <property type="entry name" value="Amino_oxidase"/>
    <property type="match status" value="1"/>
</dbReference>
<evidence type="ECO:0000259" key="14">
    <source>
        <dbReference type="Pfam" id="PF01593"/>
    </source>
</evidence>
<dbReference type="RefSeq" id="WP_174787671.1">
    <property type="nucleotide sequence ID" value="NZ_BAAAWM010000001.1"/>
</dbReference>
<comment type="cofactor">
    <cofactor evidence="2 12">
        <name>FAD</name>
        <dbReference type="ChEBI" id="CHEBI:57692"/>
    </cofactor>
</comment>
<comment type="catalytic activity">
    <reaction evidence="1">
        <text>coproporphyrinogen III + 3 O2 = coproporphyrin III + 3 H2O2</text>
        <dbReference type="Rhea" id="RHEA:43436"/>
        <dbReference type="ChEBI" id="CHEBI:15379"/>
        <dbReference type="ChEBI" id="CHEBI:16240"/>
        <dbReference type="ChEBI" id="CHEBI:57309"/>
        <dbReference type="ChEBI" id="CHEBI:131725"/>
        <dbReference type="EC" id="1.3.3.15"/>
    </reaction>
    <physiologicalReaction direction="left-to-right" evidence="1">
        <dbReference type="Rhea" id="RHEA:43437"/>
    </physiologicalReaction>
</comment>
<dbReference type="Gene3D" id="1.10.3110.10">
    <property type="entry name" value="protoporphyrinogen ix oxidase, domain 3"/>
    <property type="match status" value="1"/>
</dbReference>
<accession>A0ABQ0RJN8</accession>
<evidence type="ECO:0000256" key="10">
    <source>
        <dbReference type="ARBA" id="ARBA00023002"/>
    </source>
</evidence>
<keyword evidence="9 12" id="KW-0274">FAD</keyword>
<feature type="domain" description="Amine oxidase" evidence="14">
    <location>
        <begin position="73"/>
        <end position="524"/>
    </location>
</feature>
<dbReference type="InterPro" id="IPR002937">
    <property type="entry name" value="Amino_oxidase"/>
</dbReference>
<dbReference type="EC" id="1.3.3.15" evidence="6 12"/>
<gene>
    <name evidence="15" type="ORF">ANI01nite_12260</name>
</gene>
<evidence type="ECO:0000256" key="1">
    <source>
        <dbReference type="ARBA" id="ARBA00001755"/>
    </source>
</evidence>
<evidence type="ECO:0000256" key="8">
    <source>
        <dbReference type="ARBA" id="ARBA00022630"/>
    </source>
</evidence>
<dbReference type="PANTHER" id="PTHR42923">
    <property type="entry name" value="PROTOPORPHYRINOGEN OXIDASE"/>
    <property type="match status" value="1"/>
</dbReference>
<comment type="function">
    <text evidence="3 12">Involved in coproporphyrin-dependent heme b biosynthesis. Catalyzes the oxidation of coproporphyrinogen III to coproporphyrin III.</text>
</comment>
<evidence type="ECO:0000256" key="13">
    <source>
        <dbReference type="SAM" id="MobiDB-lite"/>
    </source>
</evidence>
<reference evidence="15 16" key="1">
    <citation type="submission" date="2019-06" db="EMBL/GenBank/DDBJ databases">
        <title>Whole genome shotgun sequence of Glutamicibacter nicotianae NBRC 14234.</title>
        <authorList>
            <person name="Hosoyama A."/>
            <person name="Uohara A."/>
            <person name="Ohji S."/>
            <person name="Ichikawa N."/>
        </authorList>
    </citation>
    <scope>NUCLEOTIDE SEQUENCE [LARGE SCALE GENOMIC DNA]</scope>
    <source>
        <strain evidence="15 16">NBRC 14234</strain>
    </source>
</reference>
<evidence type="ECO:0000256" key="3">
    <source>
        <dbReference type="ARBA" id="ARBA00002185"/>
    </source>
</evidence>
<keyword evidence="11 12" id="KW-0350">Heme biosynthesis</keyword>
<dbReference type="InterPro" id="IPR004572">
    <property type="entry name" value="Protoporphyrinogen_oxidase"/>
</dbReference>
<evidence type="ECO:0000313" key="15">
    <source>
        <dbReference type="EMBL" id="GEC12023.1"/>
    </source>
</evidence>
<comment type="subcellular location">
    <subcellularLocation>
        <location evidence="12">Cytoplasm</location>
    </subcellularLocation>
</comment>
<protein>
    <recommendedName>
        <fullName evidence="7 12">Coproporphyrinogen III oxidase</fullName>
        <ecNumber evidence="6 12">1.3.3.15</ecNumber>
    </recommendedName>
</protein>
<sequence>MSKEQRNVRAGESAQATGASKPRRDFANDAAAHALRLLEKVRSASEARLAKTGSADQAEKPSAPHAVVVGGGIAGLVAARELRQTGHEVTVLEATGTFGGCVRTTEVAGLAIDAGAESFALRGGIVASYLDELELGGQIAKTSGARAWLVPGEEQDILAHPMPETALLGIPGNVRTDEVRSIIGRPATVRAAADLITPVNKKWATEPLSIAEVVRSRMGQAVLDQLVAPVVNGVYSTDPAKISIDAAAPGLRQAMLETGSLARAVTKLQESAPAGSRVAGLNGGMYTMVEALVSQLGEAGVALVRNSPVTAVRHDGQSPTPYTVSTLGQELHADRVVLATPAASALALLNPLLAPEDQLASEGGDNAIALAILVVDKPELDDAPRGSGVLVSKGAPLTAKALTHSTAKWPWLADEAGPGTHVLRLSFGRIGEHDALVESGDDSALIEQAIKDASKILGVQLHLDDVLGSTVSRFSDMVPLQGQAAAARRGQLQRSLSDFEGLDVVGAWIAGTGLARVISQARSAVAISAR</sequence>
<keyword evidence="12" id="KW-0963">Cytoplasm</keyword>
<organism evidence="15 16">
    <name type="scientific">Glutamicibacter nicotianae</name>
    <name type="common">Arthrobacter nicotianae</name>
    <dbReference type="NCBI Taxonomy" id="37929"/>
    <lineage>
        <taxon>Bacteria</taxon>
        <taxon>Bacillati</taxon>
        <taxon>Actinomycetota</taxon>
        <taxon>Actinomycetes</taxon>
        <taxon>Micrococcales</taxon>
        <taxon>Micrococcaceae</taxon>
        <taxon>Glutamicibacter</taxon>
    </lineage>
</organism>
<evidence type="ECO:0000256" key="5">
    <source>
        <dbReference type="ARBA" id="ARBA00008310"/>
    </source>
</evidence>
<dbReference type="PANTHER" id="PTHR42923:SF3">
    <property type="entry name" value="PROTOPORPHYRINOGEN OXIDASE"/>
    <property type="match status" value="1"/>
</dbReference>
<evidence type="ECO:0000256" key="9">
    <source>
        <dbReference type="ARBA" id="ARBA00022827"/>
    </source>
</evidence>
<keyword evidence="10 12" id="KW-0560">Oxidoreductase</keyword>
<comment type="pathway">
    <text evidence="4 12">Porphyrin-containing compound metabolism; protoheme biosynthesis.</text>
</comment>
<evidence type="ECO:0000256" key="4">
    <source>
        <dbReference type="ARBA" id="ARBA00004744"/>
    </source>
</evidence>
<dbReference type="Proteomes" id="UP000316242">
    <property type="component" value="Unassembled WGS sequence"/>
</dbReference>
<name>A0ABQ0RJN8_GLUNI</name>
<evidence type="ECO:0000256" key="11">
    <source>
        <dbReference type="ARBA" id="ARBA00023133"/>
    </source>
</evidence>
<keyword evidence="8 12" id="KW-0285">Flavoprotein</keyword>
<dbReference type="SUPFAM" id="SSF54373">
    <property type="entry name" value="FAD-linked reductases, C-terminal domain"/>
    <property type="match status" value="1"/>
</dbReference>
<dbReference type="Gene3D" id="3.50.50.60">
    <property type="entry name" value="FAD/NAD(P)-binding domain"/>
    <property type="match status" value="1"/>
</dbReference>
<dbReference type="InterPro" id="IPR050464">
    <property type="entry name" value="Zeta_carotene_desat/Oxidored"/>
</dbReference>
<keyword evidence="16" id="KW-1185">Reference proteome</keyword>
<evidence type="ECO:0000256" key="2">
    <source>
        <dbReference type="ARBA" id="ARBA00001974"/>
    </source>
</evidence>
<evidence type="ECO:0000256" key="12">
    <source>
        <dbReference type="RuleBase" id="RU364052"/>
    </source>
</evidence>
<dbReference type="InterPro" id="IPR036188">
    <property type="entry name" value="FAD/NAD-bd_sf"/>
</dbReference>